<keyword evidence="3" id="KW-1185">Reference proteome</keyword>
<reference evidence="2 3" key="1">
    <citation type="submission" date="2016-04" db="EMBL/GenBank/DDBJ databases">
        <title>Acidithiobacillus ferrooxidans genome sequencing and assembly.</title>
        <authorList>
            <person name="Zhou Z."/>
        </authorList>
    </citation>
    <scope>NUCLEOTIDE SEQUENCE [LARGE SCALE GENOMIC DNA]</scope>
    <source>
        <strain evidence="2 3">BY0502</strain>
    </source>
</reference>
<feature type="region of interest" description="Disordered" evidence="1">
    <location>
        <begin position="74"/>
        <end position="105"/>
    </location>
</feature>
<accession>A0A179BC83</accession>
<dbReference type="EMBL" id="LVXZ01000146">
    <property type="protein sequence ID" value="OAP88990.1"/>
    <property type="molecule type" value="Genomic_DNA"/>
</dbReference>
<name>A0A179BC83_ACIFR</name>
<dbReference type="Proteomes" id="UP000078302">
    <property type="component" value="Unassembled WGS sequence"/>
</dbReference>
<organism evidence="2 3">
    <name type="scientific">Acidithiobacillus ferrooxidans</name>
    <name type="common">Thiobacillus ferrooxidans</name>
    <dbReference type="NCBI Taxonomy" id="920"/>
    <lineage>
        <taxon>Bacteria</taxon>
        <taxon>Pseudomonadati</taxon>
        <taxon>Pseudomonadota</taxon>
        <taxon>Acidithiobacillia</taxon>
        <taxon>Acidithiobacillales</taxon>
        <taxon>Acidithiobacillaceae</taxon>
        <taxon>Acidithiobacillus</taxon>
    </lineage>
</organism>
<gene>
    <name evidence="2" type="ORF">A4H96_11020</name>
</gene>
<evidence type="ECO:0000313" key="2">
    <source>
        <dbReference type="EMBL" id="OAP88990.1"/>
    </source>
</evidence>
<protein>
    <submittedName>
        <fullName evidence="2">Uncharacterized protein</fullName>
    </submittedName>
</protein>
<proteinExistence type="predicted"/>
<dbReference type="AlphaFoldDB" id="A0A179BC83"/>
<dbReference type="RefSeq" id="WP_064219645.1">
    <property type="nucleotide sequence ID" value="NZ_LVXZ01000146.1"/>
</dbReference>
<sequence length="105" mass="11594">MDKEAEVDMEGQQRAEEARAYLRACVRTPRDQPLPPEPAWAEDVRRQVAAEKAAGTAPAQAKTVAEIFGRVKTTGPYTAADARVGLDDRAENQGNPEIDHEDYEQ</sequence>
<comment type="caution">
    <text evidence="2">The sequence shown here is derived from an EMBL/GenBank/DDBJ whole genome shotgun (WGS) entry which is preliminary data.</text>
</comment>
<evidence type="ECO:0000313" key="3">
    <source>
        <dbReference type="Proteomes" id="UP000078302"/>
    </source>
</evidence>
<evidence type="ECO:0000256" key="1">
    <source>
        <dbReference type="SAM" id="MobiDB-lite"/>
    </source>
</evidence>